<evidence type="ECO:0000313" key="20">
    <source>
        <dbReference type="Proteomes" id="UP001295444"/>
    </source>
</evidence>
<dbReference type="GO" id="GO:0006897">
    <property type="term" value="P:endocytosis"/>
    <property type="evidence" value="ECO:0007669"/>
    <property type="project" value="UniProtKB-KW"/>
</dbReference>
<evidence type="ECO:0000256" key="2">
    <source>
        <dbReference type="ARBA" id="ARBA00004647"/>
    </source>
</evidence>
<dbReference type="GO" id="GO:0045171">
    <property type="term" value="C:intercellular bridge"/>
    <property type="evidence" value="ECO:0007669"/>
    <property type="project" value="TreeGrafter"/>
</dbReference>
<feature type="compositionally biased region" description="Polar residues" evidence="17">
    <location>
        <begin position="78"/>
        <end position="95"/>
    </location>
</feature>
<keyword evidence="20" id="KW-1185">Reference proteome</keyword>
<dbReference type="GO" id="GO:1900186">
    <property type="term" value="P:negative regulation of clathrin-dependent endocytosis"/>
    <property type="evidence" value="ECO:0007669"/>
    <property type="project" value="TreeGrafter"/>
</dbReference>
<dbReference type="GO" id="GO:0005813">
    <property type="term" value="C:centrosome"/>
    <property type="evidence" value="ECO:0007669"/>
    <property type="project" value="UniProtKB-SubCell"/>
</dbReference>
<keyword evidence="12" id="KW-0446">Lipid-binding</keyword>
<keyword evidence="6" id="KW-0963">Cytoplasm</keyword>
<keyword evidence="5" id="KW-0813">Transport</keyword>
<evidence type="ECO:0000256" key="15">
    <source>
        <dbReference type="ARBA" id="ARBA00045349"/>
    </source>
</evidence>
<dbReference type="GO" id="GO:0007601">
    <property type="term" value="P:visual perception"/>
    <property type="evidence" value="ECO:0007669"/>
    <property type="project" value="UniProtKB-KW"/>
</dbReference>
<organism evidence="19 20">
    <name type="scientific">Pelobates cultripes</name>
    <name type="common">Western spadefoot toad</name>
    <dbReference type="NCBI Taxonomy" id="61616"/>
    <lineage>
        <taxon>Eukaryota</taxon>
        <taxon>Metazoa</taxon>
        <taxon>Chordata</taxon>
        <taxon>Craniata</taxon>
        <taxon>Vertebrata</taxon>
        <taxon>Euteleostomi</taxon>
        <taxon>Amphibia</taxon>
        <taxon>Batrachia</taxon>
        <taxon>Anura</taxon>
        <taxon>Pelobatoidea</taxon>
        <taxon>Pelobatidae</taxon>
        <taxon>Pelobates</taxon>
    </lineage>
</organism>
<evidence type="ECO:0000256" key="5">
    <source>
        <dbReference type="ARBA" id="ARBA00022448"/>
    </source>
</evidence>
<comment type="function">
    <text evidence="16">Myristoyl-binding protein that acts as a cargo adapter: specifically binds the myristoyl moiety of a subset of N-terminally myristoylated proteins and is required for their localization. Plays a key role in localization of proteins to the primary cilium membrane.</text>
</comment>
<dbReference type="GO" id="GO:0051233">
    <property type="term" value="C:spindle midzone"/>
    <property type="evidence" value="ECO:0007669"/>
    <property type="project" value="TreeGrafter"/>
</dbReference>
<keyword evidence="7" id="KW-0597">Phosphoprotein</keyword>
<evidence type="ECO:0000259" key="18">
    <source>
        <dbReference type="Pfam" id="PF05351"/>
    </source>
</evidence>
<dbReference type="FunFam" id="2.70.50.40:FF:000001">
    <property type="entry name" value="protein unc-119 homolog A"/>
    <property type="match status" value="1"/>
</dbReference>
<comment type="subcellular location">
    <subcellularLocation>
        <location evidence="1">Cytoplasm</location>
        <location evidence="1">Cytoskeleton</location>
        <location evidence="1">Microtubule organizing center</location>
        <location evidence="1">Centrosome</location>
    </subcellularLocation>
    <subcellularLocation>
        <location evidence="2">Cytoplasm</location>
        <location evidence="2">Cytoskeleton</location>
        <location evidence="2">Spindle pole</location>
    </subcellularLocation>
</comment>
<dbReference type="Gene3D" id="2.70.50.40">
    <property type="entry name" value="GMP phosphodiesterase, delta subunit"/>
    <property type="match status" value="1"/>
</dbReference>
<evidence type="ECO:0000256" key="4">
    <source>
        <dbReference type="ARBA" id="ARBA00020727"/>
    </source>
</evidence>
<dbReference type="SUPFAM" id="SSF81296">
    <property type="entry name" value="E set domains"/>
    <property type="match status" value="1"/>
</dbReference>
<keyword evidence="10" id="KW-0970">Cilium biogenesis/degradation</keyword>
<gene>
    <name evidence="19" type="ORF">PECUL_23A044962</name>
</gene>
<evidence type="ECO:0000256" key="7">
    <source>
        <dbReference type="ARBA" id="ARBA00022553"/>
    </source>
</evidence>
<dbReference type="Proteomes" id="UP001295444">
    <property type="component" value="Chromosome 01"/>
</dbReference>
<dbReference type="InterPro" id="IPR008015">
    <property type="entry name" value="PDED_dom"/>
</dbReference>
<dbReference type="InterPro" id="IPR051519">
    <property type="entry name" value="PDE6D_unc-119_myristoyl-bd"/>
</dbReference>
<evidence type="ECO:0000256" key="10">
    <source>
        <dbReference type="ARBA" id="ARBA00022794"/>
    </source>
</evidence>
<protein>
    <recommendedName>
        <fullName evidence="4">Protein unc-119 homolog A</fullName>
    </recommendedName>
</protein>
<accession>A0AAD1QYY6</accession>
<evidence type="ECO:0000256" key="11">
    <source>
        <dbReference type="ARBA" id="ARBA00022927"/>
    </source>
</evidence>
<dbReference type="GO" id="GO:0007399">
    <property type="term" value="P:nervous system development"/>
    <property type="evidence" value="ECO:0007669"/>
    <property type="project" value="TreeGrafter"/>
</dbReference>
<dbReference type="GO" id="GO:0030030">
    <property type="term" value="P:cell projection organization"/>
    <property type="evidence" value="ECO:0007669"/>
    <property type="project" value="UniProtKB-KW"/>
</dbReference>
<evidence type="ECO:0000256" key="1">
    <source>
        <dbReference type="ARBA" id="ARBA00004300"/>
    </source>
</evidence>
<dbReference type="PANTHER" id="PTHR12951:SF5">
    <property type="entry name" value="PROTEIN UNC-119 HOMOLOG A"/>
    <property type="match status" value="1"/>
</dbReference>
<dbReference type="GO" id="GO:0008289">
    <property type="term" value="F:lipid binding"/>
    <property type="evidence" value="ECO:0007669"/>
    <property type="project" value="UniProtKB-KW"/>
</dbReference>
<keyword evidence="13" id="KW-0206">Cytoskeleton</keyword>
<evidence type="ECO:0000256" key="17">
    <source>
        <dbReference type="SAM" id="MobiDB-lite"/>
    </source>
</evidence>
<dbReference type="Pfam" id="PF05351">
    <property type="entry name" value="GMP_PDE_delta"/>
    <property type="match status" value="1"/>
</dbReference>
<name>A0AAD1QYY6_PELCU</name>
<dbReference type="GO" id="GO:0000922">
    <property type="term" value="C:spindle pole"/>
    <property type="evidence" value="ECO:0007669"/>
    <property type="project" value="UniProtKB-SubCell"/>
</dbReference>
<feature type="region of interest" description="Disordered" evidence="17">
    <location>
        <begin position="76"/>
        <end position="101"/>
    </location>
</feature>
<evidence type="ECO:0000256" key="13">
    <source>
        <dbReference type="ARBA" id="ARBA00023212"/>
    </source>
</evidence>
<keyword evidence="8" id="KW-0254">Endocytosis</keyword>
<dbReference type="InterPro" id="IPR014756">
    <property type="entry name" value="Ig_E-set"/>
</dbReference>
<dbReference type="PANTHER" id="PTHR12951">
    <property type="entry name" value="RETINAL PROTEIN 4"/>
    <property type="match status" value="1"/>
</dbReference>
<dbReference type="GO" id="GO:2001287">
    <property type="term" value="P:negative regulation of caveolin-mediated endocytosis"/>
    <property type="evidence" value="ECO:0007669"/>
    <property type="project" value="TreeGrafter"/>
</dbReference>
<evidence type="ECO:0000256" key="8">
    <source>
        <dbReference type="ARBA" id="ARBA00022583"/>
    </source>
</evidence>
<evidence type="ECO:0000256" key="16">
    <source>
        <dbReference type="ARBA" id="ARBA00059460"/>
    </source>
</evidence>
<dbReference type="GO" id="GO:0000281">
    <property type="term" value="P:mitotic cytokinesis"/>
    <property type="evidence" value="ECO:0007669"/>
    <property type="project" value="TreeGrafter"/>
</dbReference>
<dbReference type="GO" id="GO:0042953">
    <property type="term" value="P:lipoprotein transport"/>
    <property type="evidence" value="ECO:0007669"/>
    <property type="project" value="TreeGrafter"/>
</dbReference>
<keyword evidence="14" id="KW-0844">Vision</keyword>
<feature type="domain" description="GMP phosphodiesterase delta subunit" evidence="18">
    <location>
        <begin position="142"/>
        <end position="298"/>
    </location>
</feature>
<evidence type="ECO:0000313" key="19">
    <source>
        <dbReference type="EMBL" id="CAH2219990.1"/>
    </source>
</evidence>
<evidence type="ECO:0000256" key="12">
    <source>
        <dbReference type="ARBA" id="ARBA00023121"/>
    </source>
</evidence>
<reference evidence="19" key="1">
    <citation type="submission" date="2022-03" db="EMBL/GenBank/DDBJ databases">
        <authorList>
            <person name="Alioto T."/>
            <person name="Alioto T."/>
            <person name="Gomez Garrido J."/>
        </authorList>
    </citation>
    <scope>NUCLEOTIDE SEQUENCE</scope>
</reference>
<evidence type="ECO:0000256" key="3">
    <source>
        <dbReference type="ARBA" id="ARBA00008102"/>
    </source>
</evidence>
<comment type="similarity">
    <text evidence="3">Belongs to the PDE6D/unc-119 family.</text>
</comment>
<evidence type="ECO:0000256" key="14">
    <source>
        <dbReference type="ARBA" id="ARBA00023305"/>
    </source>
</evidence>
<evidence type="ECO:0000256" key="9">
    <source>
        <dbReference type="ARBA" id="ARBA00022606"/>
    </source>
</evidence>
<proteinExistence type="inferred from homology"/>
<keyword evidence="9" id="KW-0716">Sensory transduction</keyword>
<dbReference type="InterPro" id="IPR037036">
    <property type="entry name" value="PDED_dom_sf"/>
</dbReference>
<sequence length="302" mass="34981">MYVFEQEHILTPYHDNILFYRRFIDDILMIWKKTGTTPEEMLHSINSLNTPVRLTMTTDDQTIDFLDAVSRFPRRNMSDSSLGTDTLPGSRTQEGSMKVKQSGGQVVAGGSTEEQLLRQPHITPEDVLGLQKITGDYLCTPEENIYKIDFTRFKIRDMESGTVLFEITKPPASEREQGDKKDVDPNAGRFVRYQFTPAFLRLRQVGATVEFTVGDKPINNFRMIERHYFRDQLLKSFDFEFGFCIPSSKNTCEHIYEFPQLSEDLIREMIIHPYETQSDSFYFVDNKLVMHNKADYSYSGGP</sequence>
<dbReference type="EMBL" id="OW240912">
    <property type="protein sequence ID" value="CAH2219990.1"/>
    <property type="molecule type" value="Genomic_DNA"/>
</dbReference>
<evidence type="ECO:0000256" key="6">
    <source>
        <dbReference type="ARBA" id="ARBA00022490"/>
    </source>
</evidence>
<dbReference type="AlphaFoldDB" id="A0AAD1QYY6"/>
<keyword evidence="11" id="KW-0653">Protein transport</keyword>
<comment type="function">
    <text evidence="15">Involved in synaptic functions in photoreceptor cells, the signal transduction in immune cells as a Src family kinase activator, endosome recycling, the uptake of bacteria and endocytosis, protein trafficking in sensory neurons and as lipid-binding chaperone with specificity for a diverse subset of myristoylated proteins. Specifically binds the myristoyl moiety of a subset of N-terminally myristoylated proteins and is required for their localization. Binds myristoylated GNAT1 and is required for G-protein localization and trafficking in sensory neurons. Probably plays a role in trafficking proteins in photoreceptor cells. Plays important roles in mediating Src family kinase signals for the completion of cytokinesis via RAB11A.</text>
</comment>